<dbReference type="GO" id="GO:0010027">
    <property type="term" value="P:thylakoid membrane organization"/>
    <property type="evidence" value="ECO:0000318"/>
    <property type="project" value="GO_Central"/>
</dbReference>
<dbReference type="PANTHER" id="PTHR12428:SF14">
    <property type="entry name" value="ALBINO3-LIKE PROTEIN 1, CHLOROPLASTIC"/>
    <property type="match status" value="1"/>
</dbReference>
<evidence type="ECO:0000256" key="7">
    <source>
        <dbReference type="SAM" id="MobiDB-lite"/>
    </source>
</evidence>
<dbReference type="InParanoid" id="A0A2K3CQW3"/>
<dbReference type="STRING" id="3055.A0A2K3CQW3"/>
<reference evidence="9 10" key="1">
    <citation type="journal article" date="2007" name="Science">
        <title>The Chlamydomonas genome reveals the evolution of key animal and plant functions.</title>
        <authorList>
            <person name="Merchant S.S."/>
            <person name="Prochnik S.E."/>
            <person name="Vallon O."/>
            <person name="Harris E.H."/>
            <person name="Karpowicz S.J."/>
            <person name="Witman G.B."/>
            <person name="Terry A."/>
            <person name="Salamov A."/>
            <person name="Fritz-Laylin L.K."/>
            <person name="Marechal-Drouard L."/>
            <person name="Marshall W.F."/>
            <person name="Qu L.H."/>
            <person name="Nelson D.R."/>
            <person name="Sanderfoot A.A."/>
            <person name="Spalding M.H."/>
            <person name="Kapitonov V.V."/>
            <person name="Ren Q."/>
            <person name="Ferris P."/>
            <person name="Lindquist E."/>
            <person name="Shapiro H."/>
            <person name="Lucas S.M."/>
            <person name="Grimwood J."/>
            <person name="Schmutz J."/>
            <person name="Cardol P."/>
            <person name="Cerutti H."/>
            <person name="Chanfreau G."/>
            <person name="Chen C.L."/>
            <person name="Cognat V."/>
            <person name="Croft M.T."/>
            <person name="Dent R."/>
            <person name="Dutcher S."/>
            <person name="Fernandez E."/>
            <person name="Fukuzawa H."/>
            <person name="Gonzalez-Ballester D."/>
            <person name="Gonzalez-Halphen D."/>
            <person name="Hallmann A."/>
            <person name="Hanikenne M."/>
            <person name="Hippler M."/>
            <person name="Inwood W."/>
            <person name="Jabbari K."/>
            <person name="Kalanon M."/>
            <person name="Kuras R."/>
            <person name="Lefebvre P.A."/>
            <person name="Lemaire S.D."/>
            <person name="Lobanov A.V."/>
            <person name="Lohr M."/>
            <person name="Manuell A."/>
            <person name="Meier I."/>
            <person name="Mets L."/>
            <person name="Mittag M."/>
            <person name="Mittelmeier T."/>
            <person name="Moroney J.V."/>
            <person name="Moseley J."/>
            <person name="Napoli C."/>
            <person name="Nedelcu A.M."/>
            <person name="Niyogi K."/>
            <person name="Novoselov S.V."/>
            <person name="Paulsen I.T."/>
            <person name="Pazour G."/>
            <person name="Purton S."/>
            <person name="Ral J.P."/>
            <person name="Riano-Pachon D.M."/>
            <person name="Riekhof W."/>
            <person name="Rymarquis L."/>
            <person name="Schroda M."/>
            <person name="Stern D."/>
            <person name="Umen J."/>
            <person name="Willows R."/>
            <person name="Wilson N."/>
            <person name="Zimmer S.L."/>
            <person name="Allmer J."/>
            <person name="Balk J."/>
            <person name="Bisova K."/>
            <person name="Chen C.J."/>
            <person name="Elias M."/>
            <person name="Gendler K."/>
            <person name="Hauser C."/>
            <person name="Lamb M.R."/>
            <person name="Ledford H."/>
            <person name="Long J.C."/>
            <person name="Minagawa J."/>
            <person name="Page M.D."/>
            <person name="Pan J."/>
            <person name="Pootakham W."/>
            <person name="Roje S."/>
            <person name="Rose A."/>
            <person name="Stahlberg E."/>
            <person name="Terauchi A.M."/>
            <person name="Yang P."/>
            <person name="Ball S."/>
            <person name="Bowler C."/>
            <person name="Dieckmann C.L."/>
            <person name="Gladyshev V.N."/>
            <person name="Green P."/>
            <person name="Jorgensen R."/>
            <person name="Mayfield S."/>
            <person name="Mueller-Roeber B."/>
            <person name="Rajamani S."/>
            <person name="Sayre R.T."/>
            <person name="Brokstein P."/>
            <person name="Dubchak I."/>
            <person name="Goodstein D."/>
            <person name="Hornick L."/>
            <person name="Huang Y.W."/>
            <person name="Jhaveri J."/>
            <person name="Luo Y."/>
            <person name="Martinez D."/>
            <person name="Ngau W.C."/>
            <person name="Otillar B."/>
            <person name="Poliakov A."/>
            <person name="Porter A."/>
            <person name="Szajkowski L."/>
            <person name="Werner G."/>
            <person name="Zhou K."/>
            <person name="Grigoriev I.V."/>
            <person name="Rokhsar D.S."/>
            <person name="Grossman A.R."/>
        </authorList>
    </citation>
    <scope>NUCLEOTIDE SEQUENCE [LARGE SCALE GENOMIC DNA]</scope>
    <source>
        <strain evidence="10">CC-503</strain>
    </source>
</reference>
<evidence type="ECO:0000256" key="5">
    <source>
        <dbReference type="ARBA" id="ARBA00023136"/>
    </source>
</evidence>
<dbReference type="EMBL" id="CM008978">
    <property type="protein sequence ID" value="PNW70673.1"/>
    <property type="molecule type" value="Genomic_DNA"/>
</dbReference>
<gene>
    <name evidence="9" type="ORF">CHLRE_17g729800v5</name>
</gene>
<dbReference type="CDD" id="cd20070">
    <property type="entry name" value="5TM_YidC_Alb3"/>
    <property type="match status" value="1"/>
</dbReference>
<evidence type="ECO:0000313" key="10">
    <source>
        <dbReference type="Proteomes" id="UP000006906"/>
    </source>
</evidence>
<evidence type="ECO:0000256" key="6">
    <source>
        <dbReference type="RuleBase" id="RU003945"/>
    </source>
</evidence>
<evidence type="ECO:0000256" key="2">
    <source>
        <dbReference type="ARBA" id="ARBA00010583"/>
    </source>
</evidence>
<dbReference type="GO" id="GO:0009535">
    <property type="term" value="C:chloroplast thylakoid membrane"/>
    <property type="evidence" value="ECO:0000318"/>
    <property type="project" value="GO_Central"/>
</dbReference>
<organism evidence="9 10">
    <name type="scientific">Chlamydomonas reinhardtii</name>
    <name type="common">Chlamydomonas smithii</name>
    <dbReference type="NCBI Taxonomy" id="3055"/>
    <lineage>
        <taxon>Eukaryota</taxon>
        <taxon>Viridiplantae</taxon>
        <taxon>Chlorophyta</taxon>
        <taxon>core chlorophytes</taxon>
        <taxon>Chlorophyceae</taxon>
        <taxon>CS clade</taxon>
        <taxon>Chlamydomonadales</taxon>
        <taxon>Chlamydomonadaceae</taxon>
        <taxon>Chlamydomonas</taxon>
    </lineage>
</organism>
<dbReference type="OMA" id="CCLPARS"/>
<dbReference type="GO" id="GO:0051205">
    <property type="term" value="P:protein insertion into membrane"/>
    <property type="evidence" value="ECO:0000318"/>
    <property type="project" value="GO_Central"/>
</dbReference>
<feature type="region of interest" description="Disordered" evidence="7">
    <location>
        <begin position="1"/>
        <end position="22"/>
    </location>
</feature>
<keyword evidence="4" id="KW-1133">Transmembrane helix</keyword>
<dbReference type="NCBIfam" id="TIGR03592">
    <property type="entry name" value="yidC_oxa1_cterm"/>
    <property type="match status" value="1"/>
</dbReference>
<feature type="compositionally biased region" description="Polar residues" evidence="7">
    <location>
        <begin position="1"/>
        <end position="10"/>
    </location>
</feature>
<keyword evidence="10" id="KW-1185">Reference proteome</keyword>
<dbReference type="GO" id="GO:0072598">
    <property type="term" value="P:protein localization to chloroplast"/>
    <property type="evidence" value="ECO:0000318"/>
    <property type="project" value="GO_Central"/>
</dbReference>
<sequence length="422" mass="44744">MALQMKQSPSMGVRRASQPVLPPRPIVHRGVGSVSRRPAVVVKASLLDAASAASAVDAVHHATQLYTLAEGGPIDVLAQFFEFVLQTLDEGLESAKIPYSYGFAIIALTVLVKVATFPLTQKQVESTLSLQALQPRVKELQAKYADDPENLQLETARLYKEAGVNPLAGCFPTLATIPVFIGLYNALSNAAKEGLLTEGFFWIPSLGGPTTIGGGLEWLVPFENGAPPVGWANAAAYLVMPVLLVASQYASQKIISSQNNQDPSQQQAQAILKFLPLMIGWFSLNVPSGLTLYWFVNNLLSTGQQLYLKATVKVNIPEAIKAPATAGSSTPIVKPKEERVKKVTGKELGSRKKRRNDDGEEVEDVEVEVVSSGSSSSSGSNGASGRKGEKFRALKAREAAAKAASTVSAGAGGSEEGKDNSA</sequence>
<dbReference type="OrthoDB" id="2148490at2759"/>
<dbReference type="GeneID" id="66057069"/>
<dbReference type="InterPro" id="IPR047196">
    <property type="entry name" value="YidC_ALB_C"/>
</dbReference>
<feature type="region of interest" description="Disordered" evidence="7">
    <location>
        <begin position="325"/>
        <end position="422"/>
    </location>
</feature>
<dbReference type="SMR" id="A0A2K3CQW3"/>
<dbReference type="RefSeq" id="XP_042914866.1">
    <property type="nucleotide sequence ID" value="XM_043072407.1"/>
</dbReference>
<feature type="domain" description="Membrane insertase YidC/Oxa/ALB C-terminal" evidence="8">
    <location>
        <begin position="101"/>
        <end position="309"/>
    </location>
</feature>
<feature type="compositionally biased region" description="Basic and acidic residues" evidence="7">
    <location>
        <begin position="334"/>
        <end position="350"/>
    </location>
</feature>
<evidence type="ECO:0000256" key="1">
    <source>
        <dbReference type="ARBA" id="ARBA00004141"/>
    </source>
</evidence>
<protein>
    <recommendedName>
        <fullName evidence="8">Membrane insertase YidC/Oxa/ALB C-terminal domain-containing protein</fullName>
    </recommendedName>
</protein>
<evidence type="ECO:0000256" key="3">
    <source>
        <dbReference type="ARBA" id="ARBA00022692"/>
    </source>
</evidence>
<dbReference type="PANTHER" id="PTHR12428">
    <property type="entry name" value="OXA1"/>
    <property type="match status" value="1"/>
</dbReference>
<dbReference type="Pfam" id="PF02096">
    <property type="entry name" value="60KD_IMP"/>
    <property type="match status" value="1"/>
</dbReference>
<keyword evidence="5" id="KW-0472">Membrane</keyword>
<dbReference type="InterPro" id="IPR001708">
    <property type="entry name" value="YidC/ALB3/OXA1/COX18"/>
</dbReference>
<dbReference type="KEGG" id="cre:CHLRE_17g729800v5"/>
<feature type="compositionally biased region" description="Low complexity" evidence="7">
    <location>
        <begin position="368"/>
        <end position="380"/>
    </location>
</feature>
<proteinExistence type="inferred from homology"/>
<evidence type="ECO:0000256" key="4">
    <source>
        <dbReference type="ARBA" id="ARBA00022989"/>
    </source>
</evidence>
<name>A0A2K3CQW3_CHLRE</name>
<comment type="similarity">
    <text evidence="2">Belongs to the OXA1/ALB3/YidC (TC 2.A.9.2) family.</text>
</comment>
<accession>A0A2K3CQW3</accession>
<comment type="subcellular location">
    <subcellularLocation>
        <location evidence="1 6">Membrane</location>
        <topology evidence="1 6">Multi-pass membrane protein</topology>
    </subcellularLocation>
</comment>
<evidence type="ECO:0000313" key="9">
    <source>
        <dbReference type="EMBL" id="PNW70673.1"/>
    </source>
</evidence>
<dbReference type="GO" id="GO:0032977">
    <property type="term" value="F:membrane insertase activity"/>
    <property type="evidence" value="ECO:0000318"/>
    <property type="project" value="GO_Central"/>
</dbReference>
<feature type="compositionally biased region" description="Acidic residues" evidence="7">
    <location>
        <begin position="358"/>
        <end position="367"/>
    </location>
</feature>
<evidence type="ECO:0000259" key="8">
    <source>
        <dbReference type="Pfam" id="PF02096"/>
    </source>
</evidence>
<dbReference type="Proteomes" id="UP000006906">
    <property type="component" value="Chromosome 17"/>
</dbReference>
<dbReference type="FunCoup" id="A0A2K3CQW3">
    <property type="interactions" value="616"/>
</dbReference>
<keyword evidence="3 6" id="KW-0812">Transmembrane</keyword>
<comment type="similarity">
    <text evidence="6">Belongs to the OXA1/ALB3/YidC family.</text>
</comment>
<dbReference type="Gramene" id="PNW70673">
    <property type="protein sequence ID" value="PNW70673"/>
    <property type="gene ID" value="CHLRE_17g729800v5"/>
</dbReference>
<dbReference type="InterPro" id="IPR028055">
    <property type="entry name" value="YidC/Oxa/ALB_C"/>
</dbReference>
<dbReference type="AlphaFoldDB" id="A0A2K3CQW3"/>
<feature type="compositionally biased region" description="Basic and acidic residues" evidence="7">
    <location>
        <begin position="386"/>
        <end position="400"/>
    </location>
</feature>